<evidence type="ECO:0000313" key="2">
    <source>
        <dbReference type="Proteomes" id="UP001241571"/>
    </source>
</evidence>
<dbReference type="AlphaFoldDB" id="A0ABD4ZY65"/>
<dbReference type="Proteomes" id="UP001241571">
    <property type="component" value="Unassembled WGS sequence"/>
</dbReference>
<proteinExistence type="predicted"/>
<gene>
    <name evidence="1" type="ORF">QRX88_18180</name>
</gene>
<accession>A0ABD4ZY65</accession>
<dbReference type="RefSeq" id="WP_260451823.1">
    <property type="nucleotide sequence ID" value="NZ_JAASJM010000012.1"/>
</dbReference>
<comment type="caution">
    <text evidence="1">The sequence shown here is derived from an EMBL/GenBank/DDBJ whole genome shotgun (WGS) entry which is preliminary data.</text>
</comment>
<protein>
    <submittedName>
        <fullName evidence="1">Uncharacterized protein</fullName>
    </submittedName>
</protein>
<sequence>MLFVNENQRILLAYKIIVESFGVSDGMSERIAERKKVEARASGNATFSFVFTLCEVGEWFC</sequence>
<dbReference type="EMBL" id="JASUBT010000028">
    <property type="protein sequence ID" value="MDL4937632.1"/>
    <property type="molecule type" value="Genomic_DNA"/>
</dbReference>
<organism evidence="1 2">
    <name type="scientific">Enterococcus gallinarum</name>
    <dbReference type="NCBI Taxonomy" id="1353"/>
    <lineage>
        <taxon>Bacteria</taxon>
        <taxon>Bacillati</taxon>
        <taxon>Bacillota</taxon>
        <taxon>Bacilli</taxon>
        <taxon>Lactobacillales</taxon>
        <taxon>Enterococcaceae</taxon>
        <taxon>Enterococcus</taxon>
    </lineage>
</organism>
<evidence type="ECO:0000313" key="1">
    <source>
        <dbReference type="EMBL" id="MDL4937632.1"/>
    </source>
</evidence>
<name>A0ABD4ZY65_ENTGA</name>
<reference evidence="1 2" key="1">
    <citation type="submission" date="2023-06" db="EMBL/GenBank/DDBJ databases">
        <title>Acute promotion of culturable opportunistic pathogens and persistent increase of antibiotic resistance following antibiotic exposure in mouse gut microbiota.</title>
        <authorList>
            <person name="Li L."/>
            <person name="Wang B."/>
            <person name="Sun Y."/>
            <person name="Wang M."/>
            <person name="Xu H."/>
        </authorList>
    </citation>
    <scope>NUCLEOTIDE SEQUENCE [LARGE SCALE GENOMIC DNA]</scope>
    <source>
        <strain evidence="1 2">CRI2_2</strain>
    </source>
</reference>